<feature type="compositionally biased region" description="Acidic residues" evidence="1">
    <location>
        <begin position="230"/>
        <end position="248"/>
    </location>
</feature>
<protein>
    <recommendedName>
        <fullName evidence="4">DUF4194 domain-containing protein</fullName>
    </recommendedName>
</protein>
<proteinExistence type="predicted"/>
<dbReference type="RefSeq" id="WP_085288620.1">
    <property type="nucleotide sequence ID" value="NZ_NCXM01000003.1"/>
</dbReference>
<organism evidence="2 3">
    <name type="scientific">Mycolicibacterium vulneris</name>
    <dbReference type="NCBI Taxonomy" id="547163"/>
    <lineage>
        <taxon>Bacteria</taxon>
        <taxon>Bacillati</taxon>
        <taxon>Actinomycetota</taxon>
        <taxon>Actinomycetes</taxon>
        <taxon>Mycobacteriales</taxon>
        <taxon>Mycobacteriaceae</taxon>
        <taxon>Mycolicibacterium</taxon>
    </lineage>
</organism>
<dbReference type="Pfam" id="PF13835">
    <property type="entry name" value="DUF4194"/>
    <property type="match status" value="1"/>
</dbReference>
<feature type="region of interest" description="Disordered" evidence="1">
    <location>
        <begin position="221"/>
        <end position="248"/>
    </location>
</feature>
<evidence type="ECO:0008006" key="4">
    <source>
        <dbReference type="Google" id="ProtNLM"/>
    </source>
</evidence>
<keyword evidence="3" id="KW-1185">Reference proteome</keyword>
<gene>
    <name evidence="2" type="ORF">B8W69_03605</name>
</gene>
<dbReference type="InterPro" id="IPR025449">
    <property type="entry name" value="JetB"/>
</dbReference>
<name>A0A1X2LC95_9MYCO</name>
<evidence type="ECO:0000313" key="3">
    <source>
        <dbReference type="Proteomes" id="UP000242320"/>
    </source>
</evidence>
<evidence type="ECO:0000256" key="1">
    <source>
        <dbReference type="SAM" id="MobiDB-lite"/>
    </source>
</evidence>
<reference evidence="2 3" key="1">
    <citation type="submission" date="2017-04" db="EMBL/GenBank/DDBJ databases">
        <title>The new phylogeny of genus Mycobacterium.</title>
        <authorList>
            <person name="Tortoli E."/>
            <person name="Trovato A."/>
            <person name="Cirillo D.M."/>
        </authorList>
    </citation>
    <scope>NUCLEOTIDE SEQUENCE [LARGE SCALE GENOMIC DNA]</scope>
    <source>
        <strain evidence="2 3">DSM 45247</strain>
    </source>
</reference>
<sequence length="248" mass="28300">MSTHLDNFNFDDLPDVDVDASVADAVRVPRFDGDVSELSNQACWALQNLLTRRYLTKQDSPERWAWLLEHRKVLASRLCELDLRLRIHDDLEVAYAEPALLDSPNQHSRRVLRREPMGTYASIVALHLAKIMRTSHDEHVLISKADIHDLFANVRHRVDRDEAMLRNRIDEAITKLVKTQILLRTRDDDDTYATSPVILAIMTGQMVDELSKEFEQLLTRGADRDAAETAADDEGTLIDDGEGRDDDD</sequence>
<comment type="caution">
    <text evidence="2">The sequence shown here is derived from an EMBL/GenBank/DDBJ whole genome shotgun (WGS) entry which is preliminary data.</text>
</comment>
<dbReference type="Proteomes" id="UP000242320">
    <property type="component" value="Unassembled WGS sequence"/>
</dbReference>
<dbReference type="AlphaFoldDB" id="A0A1X2LC95"/>
<dbReference type="EMBL" id="NCXM01000003">
    <property type="protein sequence ID" value="OSC31545.1"/>
    <property type="molecule type" value="Genomic_DNA"/>
</dbReference>
<accession>A0A1X2LC95</accession>
<dbReference type="OrthoDB" id="3380958at2"/>
<evidence type="ECO:0000313" key="2">
    <source>
        <dbReference type="EMBL" id="OSC31545.1"/>
    </source>
</evidence>